<sequence length="134" mass="15423">MKIVLDQIDSIPEIASSPALASYINDFYKGCERISEVVAVTLDESLPQGKNWHQLLLNQVANTGDDRPPLWSQSLFLELDQYRKFRHLVLHTYSVDLDAKRVQELAYNLEPVFLKIKEDIVIFNAWLADASFQE</sequence>
<keyword evidence="3" id="KW-1185">Reference proteome</keyword>
<protein>
    <recommendedName>
        <fullName evidence="1">HepT-like domain-containing protein</fullName>
    </recommendedName>
</protein>
<dbReference type="AlphaFoldDB" id="K9YSL0"/>
<feature type="domain" description="HepT-like" evidence="1">
    <location>
        <begin position="19"/>
        <end position="126"/>
    </location>
</feature>
<evidence type="ECO:0000313" key="3">
    <source>
        <dbReference type="Proteomes" id="UP000010482"/>
    </source>
</evidence>
<dbReference type="Proteomes" id="UP000010482">
    <property type="component" value="Chromosome"/>
</dbReference>
<dbReference type="STRING" id="13035.Dacsa_0735"/>
<dbReference type="HOGENOM" id="CLU_1892765_0_0_3"/>
<dbReference type="eggNOG" id="COG1669">
    <property type="taxonomic scope" value="Bacteria"/>
</dbReference>
<organism evidence="2 3">
    <name type="scientific">Dactylococcopsis salina (strain PCC 8305)</name>
    <name type="common">Myxobactron salinum</name>
    <dbReference type="NCBI Taxonomy" id="13035"/>
    <lineage>
        <taxon>Bacteria</taxon>
        <taxon>Bacillati</taxon>
        <taxon>Cyanobacteriota</taxon>
        <taxon>Cyanophyceae</taxon>
        <taxon>Nodosilineales</taxon>
        <taxon>Cymatolegaceae</taxon>
        <taxon>Dactylococcopsis</taxon>
    </lineage>
</organism>
<dbReference type="Pfam" id="PF20797">
    <property type="entry name" value="HepT-like_2"/>
    <property type="match status" value="1"/>
</dbReference>
<accession>K9YSL0</accession>
<evidence type="ECO:0000313" key="2">
    <source>
        <dbReference type="EMBL" id="AFZ49492.1"/>
    </source>
</evidence>
<dbReference type="InterPro" id="IPR048769">
    <property type="entry name" value="HepT-like_dom"/>
</dbReference>
<proteinExistence type="predicted"/>
<gene>
    <name evidence="2" type="ORF">Dacsa_0735</name>
</gene>
<evidence type="ECO:0000259" key="1">
    <source>
        <dbReference type="Pfam" id="PF20797"/>
    </source>
</evidence>
<dbReference type="RefSeq" id="WP_015228504.1">
    <property type="nucleotide sequence ID" value="NC_019780.1"/>
</dbReference>
<name>K9YSL0_DACS8</name>
<dbReference type="EMBL" id="CP003944">
    <property type="protein sequence ID" value="AFZ49492.1"/>
    <property type="molecule type" value="Genomic_DNA"/>
</dbReference>
<dbReference type="KEGG" id="dsl:Dacsa_0735"/>
<reference evidence="2" key="1">
    <citation type="submission" date="2012-04" db="EMBL/GenBank/DDBJ databases">
        <title>Finished genome of Dactylococcopsis salina PCC 8305.</title>
        <authorList>
            <consortium name="US DOE Joint Genome Institute"/>
            <person name="Gugger M."/>
            <person name="Coursin T."/>
            <person name="Rippka R."/>
            <person name="Tandeau De Marsac N."/>
            <person name="Huntemann M."/>
            <person name="Wei C.-L."/>
            <person name="Han J."/>
            <person name="Detter J.C."/>
            <person name="Han C."/>
            <person name="Tapia R."/>
            <person name="Daligault H."/>
            <person name="Chen A."/>
            <person name="Krypides N."/>
            <person name="Mavromatis K."/>
            <person name="Markowitz V."/>
            <person name="Szeto E."/>
            <person name="Ivanova N."/>
            <person name="Ovchinnikova G."/>
            <person name="Pagani I."/>
            <person name="Pati A."/>
            <person name="Goodwin L."/>
            <person name="Peters L."/>
            <person name="Pitluck S."/>
            <person name="Woyke T."/>
            <person name="Kerfeld C."/>
        </authorList>
    </citation>
    <scope>NUCLEOTIDE SEQUENCE [LARGE SCALE GENOMIC DNA]</scope>
    <source>
        <strain evidence="2">PCC 8305</strain>
    </source>
</reference>